<protein>
    <submittedName>
        <fullName evidence="2">Aste57867_21491 protein</fullName>
    </submittedName>
</protein>
<proteinExistence type="predicted"/>
<dbReference type="EMBL" id="VJMH01006978">
    <property type="protein sequence ID" value="KAF0686743.1"/>
    <property type="molecule type" value="Genomic_DNA"/>
</dbReference>
<name>A0A485LIY5_9STRA</name>
<reference evidence="1" key="2">
    <citation type="submission" date="2019-06" db="EMBL/GenBank/DDBJ databases">
        <title>Genomics analysis of Aphanomyces spp. identifies a new class of oomycete effector associated with host adaptation.</title>
        <authorList>
            <person name="Gaulin E."/>
        </authorList>
    </citation>
    <scope>NUCLEOTIDE SEQUENCE</scope>
    <source>
        <strain evidence="1">CBS 578.67</strain>
    </source>
</reference>
<evidence type="ECO:0000313" key="1">
    <source>
        <dbReference type="EMBL" id="KAF0686743.1"/>
    </source>
</evidence>
<dbReference type="Proteomes" id="UP000332933">
    <property type="component" value="Unassembled WGS sequence"/>
</dbReference>
<accession>A0A485LIY5</accession>
<evidence type="ECO:0000313" key="2">
    <source>
        <dbReference type="EMBL" id="VFT98161.1"/>
    </source>
</evidence>
<reference evidence="2 3" key="1">
    <citation type="submission" date="2019-03" db="EMBL/GenBank/DDBJ databases">
        <authorList>
            <person name="Gaulin E."/>
            <person name="Dumas B."/>
        </authorList>
    </citation>
    <scope>NUCLEOTIDE SEQUENCE [LARGE SCALE GENOMIC DNA]</scope>
    <source>
        <strain evidence="2">CBS 568.67</strain>
    </source>
</reference>
<dbReference type="EMBL" id="CAADRA010007004">
    <property type="protein sequence ID" value="VFT98161.1"/>
    <property type="molecule type" value="Genomic_DNA"/>
</dbReference>
<keyword evidence="3" id="KW-1185">Reference proteome</keyword>
<evidence type="ECO:0000313" key="3">
    <source>
        <dbReference type="Proteomes" id="UP000332933"/>
    </source>
</evidence>
<organism evidence="2 3">
    <name type="scientific">Aphanomyces stellatus</name>
    <dbReference type="NCBI Taxonomy" id="120398"/>
    <lineage>
        <taxon>Eukaryota</taxon>
        <taxon>Sar</taxon>
        <taxon>Stramenopiles</taxon>
        <taxon>Oomycota</taxon>
        <taxon>Saprolegniomycetes</taxon>
        <taxon>Saprolegniales</taxon>
        <taxon>Verrucalvaceae</taxon>
        <taxon>Aphanomyces</taxon>
    </lineage>
</organism>
<gene>
    <name evidence="2" type="primary">Aste57867_21491</name>
    <name evidence="1" type="ORF">As57867_021422</name>
    <name evidence="2" type="ORF">ASTE57867_21491</name>
</gene>
<sequence>MSLTVRISEHIAEAREMVAILPKLAALQSLDLGGCQKHCWTLGKAMAFVRDSSIEHLTLGSDSACGDVGGETEINSSIASDLTHWLTNGSGPPRTTQRHVPVGLVVVASGSHDIGPLGYGPAAQ</sequence>
<dbReference type="AlphaFoldDB" id="A0A485LIY5"/>